<dbReference type="InterPro" id="IPR013587">
    <property type="entry name" value="Nitrate/nitrite_sensing"/>
</dbReference>
<dbReference type="InterPro" id="IPR003660">
    <property type="entry name" value="HAMP_dom"/>
</dbReference>
<evidence type="ECO:0000256" key="3">
    <source>
        <dbReference type="ARBA" id="ARBA00022519"/>
    </source>
</evidence>
<dbReference type="PRINTS" id="PR00260">
    <property type="entry name" value="CHEMTRNSDUCR"/>
</dbReference>
<dbReference type="Gene3D" id="1.20.120.50">
    <property type="entry name" value="Hemerythrin-like"/>
    <property type="match status" value="1"/>
</dbReference>
<dbReference type="SUPFAM" id="SSF47188">
    <property type="entry name" value="Hemerythrin-like"/>
    <property type="match status" value="1"/>
</dbReference>
<dbReference type="GO" id="GO:0046872">
    <property type="term" value="F:metal ion binding"/>
    <property type="evidence" value="ECO:0007669"/>
    <property type="project" value="UniProtKB-KW"/>
</dbReference>
<keyword evidence="9" id="KW-0812">Transmembrane</keyword>
<feature type="transmembrane region" description="Helical" evidence="9">
    <location>
        <begin position="165"/>
        <end position="185"/>
    </location>
</feature>
<dbReference type="GO" id="GO:0007165">
    <property type="term" value="P:signal transduction"/>
    <property type="evidence" value="ECO:0007669"/>
    <property type="project" value="UniProtKB-KW"/>
</dbReference>
<dbReference type="InterPro" id="IPR004090">
    <property type="entry name" value="Chemotax_Me-accpt_rcpt"/>
</dbReference>
<keyword evidence="3" id="KW-0997">Cell inner membrane</keyword>
<dbReference type="Proteomes" id="UP000231658">
    <property type="component" value="Unassembled WGS sequence"/>
</dbReference>
<dbReference type="GO" id="GO:0006935">
    <property type="term" value="P:chemotaxis"/>
    <property type="evidence" value="ECO:0007669"/>
    <property type="project" value="InterPro"/>
</dbReference>
<keyword evidence="9" id="KW-1133">Transmembrane helix</keyword>
<dbReference type="Pfam" id="PF01814">
    <property type="entry name" value="Hemerythrin"/>
    <property type="match status" value="1"/>
</dbReference>
<keyword evidence="5" id="KW-0408">Iron</keyword>
<dbReference type="SMART" id="SM00304">
    <property type="entry name" value="HAMP"/>
    <property type="match status" value="1"/>
</dbReference>
<keyword evidence="3" id="KW-1003">Cell membrane</keyword>
<dbReference type="SUPFAM" id="SSF58104">
    <property type="entry name" value="Methyl-accepting chemotaxis protein (MCP) signaling domain"/>
    <property type="match status" value="1"/>
</dbReference>
<evidence type="ECO:0000256" key="9">
    <source>
        <dbReference type="SAM" id="Phobius"/>
    </source>
</evidence>
<feature type="domain" description="HAMP" evidence="12">
    <location>
        <begin position="483"/>
        <end position="536"/>
    </location>
</feature>
<evidence type="ECO:0000256" key="4">
    <source>
        <dbReference type="ARBA" id="ARBA00022723"/>
    </source>
</evidence>
<evidence type="ECO:0000259" key="12">
    <source>
        <dbReference type="PROSITE" id="PS50885"/>
    </source>
</evidence>
<protein>
    <submittedName>
        <fullName evidence="13">Putative Methyl-accepting chemotaxis protein</fullName>
    </submittedName>
</protein>
<dbReference type="Gene3D" id="6.10.340.10">
    <property type="match status" value="1"/>
</dbReference>
<dbReference type="PANTHER" id="PTHR32089">
    <property type="entry name" value="METHYL-ACCEPTING CHEMOTAXIS PROTEIN MCPB"/>
    <property type="match status" value="1"/>
</dbReference>
<keyword evidence="9" id="KW-0472">Membrane</keyword>
<dbReference type="Pfam" id="PF08376">
    <property type="entry name" value="NIT"/>
    <property type="match status" value="1"/>
</dbReference>
<dbReference type="SMART" id="SM00283">
    <property type="entry name" value="MA"/>
    <property type="match status" value="1"/>
</dbReference>
<dbReference type="Pfam" id="PF00672">
    <property type="entry name" value="HAMP"/>
    <property type="match status" value="1"/>
</dbReference>
<evidence type="ECO:0000256" key="5">
    <source>
        <dbReference type="ARBA" id="ARBA00023004"/>
    </source>
</evidence>
<evidence type="ECO:0000256" key="2">
    <source>
        <dbReference type="ARBA" id="ARBA00010587"/>
    </source>
</evidence>
<keyword evidence="4" id="KW-0479">Metal-binding</keyword>
<dbReference type="InterPro" id="IPR012827">
    <property type="entry name" value="Hemerythrin_metal-bd"/>
</dbReference>
<dbReference type="PROSITE" id="PS50192">
    <property type="entry name" value="T_SNARE"/>
    <property type="match status" value="1"/>
</dbReference>
<evidence type="ECO:0000256" key="1">
    <source>
        <dbReference type="ARBA" id="ARBA00004429"/>
    </source>
</evidence>
<reference evidence="13 14" key="1">
    <citation type="submission" date="2016-07" db="EMBL/GenBank/DDBJ databases">
        <authorList>
            <person name="Lefevre C.T."/>
        </authorList>
    </citation>
    <scope>NUCLEOTIDE SEQUENCE [LARGE SCALE GENOMIC DNA]</scope>
    <source>
        <strain evidence="13">PR1</strain>
    </source>
</reference>
<dbReference type="PROSITE" id="PS50885">
    <property type="entry name" value="HAMP"/>
    <property type="match status" value="1"/>
</dbReference>
<dbReference type="InterPro" id="IPR004089">
    <property type="entry name" value="MCPsignal_dom"/>
</dbReference>
<evidence type="ECO:0000256" key="6">
    <source>
        <dbReference type="ARBA" id="ARBA00023224"/>
    </source>
</evidence>
<dbReference type="EMBL" id="FLYE01000048">
    <property type="protein sequence ID" value="SCA58210.1"/>
    <property type="molecule type" value="Genomic_DNA"/>
</dbReference>
<dbReference type="CDD" id="cd11386">
    <property type="entry name" value="MCP_signal"/>
    <property type="match status" value="1"/>
</dbReference>
<dbReference type="InterPro" id="IPR012312">
    <property type="entry name" value="Hemerythrin-like"/>
</dbReference>
<evidence type="ECO:0000259" key="11">
    <source>
        <dbReference type="PROSITE" id="PS50192"/>
    </source>
</evidence>
<proteinExistence type="inferred from homology"/>
<organism evidence="13 14">
    <name type="scientific">Candidatus Terasakiella magnetica</name>
    <dbReference type="NCBI Taxonomy" id="1867952"/>
    <lineage>
        <taxon>Bacteria</taxon>
        <taxon>Pseudomonadati</taxon>
        <taxon>Pseudomonadota</taxon>
        <taxon>Alphaproteobacteria</taxon>
        <taxon>Rhodospirillales</taxon>
        <taxon>Terasakiellaceae</taxon>
        <taxon>Terasakiella</taxon>
    </lineage>
</organism>
<dbReference type="GO" id="GO:0005886">
    <property type="term" value="C:plasma membrane"/>
    <property type="evidence" value="ECO:0007669"/>
    <property type="project" value="UniProtKB-SubCell"/>
</dbReference>
<comment type="similarity">
    <text evidence="7">Belongs to the methyl-accepting chemotaxis (MCP) protein family.</text>
</comment>
<dbReference type="AlphaFoldDB" id="A0A1C3RLM3"/>
<keyword evidence="14" id="KW-1185">Reference proteome</keyword>
<feature type="domain" description="Methyl-accepting transducer" evidence="10">
    <location>
        <begin position="569"/>
        <end position="812"/>
    </location>
</feature>
<evidence type="ECO:0000313" key="14">
    <source>
        <dbReference type="Proteomes" id="UP000231658"/>
    </source>
</evidence>
<dbReference type="PANTHER" id="PTHR32089:SF112">
    <property type="entry name" value="LYSOZYME-LIKE PROTEIN-RELATED"/>
    <property type="match status" value="1"/>
</dbReference>
<evidence type="ECO:0000256" key="8">
    <source>
        <dbReference type="PROSITE-ProRule" id="PRU00284"/>
    </source>
</evidence>
<dbReference type="OrthoDB" id="3378718at2"/>
<evidence type="ECO:0000259" key="10">
    <source>
        <dbReference type="PROSITE" id="PS50111"/>
    </source>
</evidence>
<dbReference type="RefSeq" id="WP_069190213.1">
    <property type="nucleotide sequence ID" value="NZ_FLYE01000048.1"/>
</dbReference>
<dbReference type="InterPro" id="IPR035938">
    <property type="entry name" value="Hemerythrin-like_sf"/>
</dbReference>
<feature type="transmembrane region" description="Helical" evidence="9">
    <location>
        <begin position="460"/>
        <end position="482"/>
    </location>
</feature>
<gene>
    <name evidence="13" type="ORF">MTBPR1_90057</name>
</gene>
<accession>A0A1C3RLM3</accession>
<dbReference type="PROSITE" id="PS50111">
    <property type="entry name" value="CHEMOTAXIS_TRANSDUC_2"/>
    <property type="match status" value="1"/>
</dbReference>
<sequence>MSNNSEVLIHWNHAFDLGVEQLDQDHQNLVELINQLDQLVKTNAPHSDILQLLEQTERDLITHFTHENEYIRKAQSGKEAENHLKFHDVTLEYLAKIILQFREDPESISAKDLLNYLHGWIIDHIINQDHKMRDDLERKGIIQSDLAEESAIARFLDNFRLRSRIAALALFPLIALLFFAGDAVLEKRATVAEMEKIEQLSTMAGTFSTLVHELQKERGASAGFLASKGMLFGDKVIAQRKNTDEKNQPVPDALKLGETLGLKAEIAAIKELLNKLPEMRKKVSAQEITVAQEVGYYSALNSSLLNSIAAMSKISNDLGMSNRISTFVNFLQSKERAGIERAKGSAGYGTNIFSPALLKDFVSLIAIQDTYMNVAKSFATPKTLAYMAETISGKAISDVDEMRKIAIASPTTKDLKGITGPQWFDTITKKINLLKKTENYMAKTLKDTAKKVRLSAQTAFMSLLTITIIISGLIIAFAIILINSVVKPLRSLRHSIERLEQGHTETMIAGRHKSDELGEMARAIQSFKETIIRQNMEQAKQGIEQSVRERTSVRRLNITQTFKDVVANAISKMAGAAGELEHHAEAMSGATETSRSQSSMVASAATQATSNVETVAAAAEELSSSIQEISRQVEHSSTIATSATTSAEDAQQTILGLADGANKIGQVVQMITDIAEQTNLLALNATIEAARAGEAGKGFAVVASEVKNLANQTAKATEDITAQINTIQSDTQRAVDAIAGVSRTIDEMAEVTTSVSAAVDQQGSATQEISTNVNEAATGTRDVSNNIEGVAQANEETGRMSNEVFTSAKQVADNADELQNTINNYLKDMTSA</sequence>
<dbReference type="STRING" id="1867952.MTBPR1_90057"/>
<comment type="subcellular location">
    <subcellularLocation>
        <location evidence="1">Cell inner membrane</location>
        <topology evidence="1">Multi-pass membrane protein</topology>
    </subcellularLocation>
</comment>
<dbReference type="Gene3D" id="1.10.287.950">
    <property type="entry name" value="Methyl-accepting chemotaxis protein"/>
    <property type="match status" value="1"/>
</dbReference>
<name>A0A1C3RLM3_9PROT</name>
<feature type="domain" description="T-SNARE coiled-coil homology" evidence="11">
    <location>
        <begin position="728"/>
        <end position="790"/>
    </location>
</feature>
<dbReference type="CDD" id="cd12107">
    <property type="entry name" value="Hemerythrin"/>
    <property type="match status" value="1"/>
</dbReference>
<comment type="similarity">
    <text evidence="2">Belongs to the hemerythrin family.</text>
</comment>
<dbReference type="InterPro" id="IPR000727">
    <property type="entry name" value="T_SNARE_dom"/>
</dbReference>
<dbReference type="Pfam" id="PF00015">
    <property type="entry name" value="MCPsignal"/>
    <property type="match status" value="1"/>
</dbReference>
<dbReference type="NCBIfam" id="TIGR02481">
    <property type="entry name" value="hemeryth_dom"/>
    <property type="match status" value="1"/>
</dbReference>
<evidence type="ECO:0000256" key="7">
    <source>
        <dbReference type="ARBA" id="ARBA00029447"/>
    </source>
</evidence>
<evidence type="ECO:0000313" key="13">
    <source>
        <dbReference type="EMBL" id="SCA58210.1"/>
    </source>
</evidence>
<dbReference type="GO" id="GO:0004888">
    <property type="term" value="F:transmembrane signaling receptor activity"/>
    <property type="evidence" value="ECO:0007669"/>
    <property type="project" value="InterPro"/>
</dbReference>
<keyword evidence="6 8" id="KW-0807">Transducer</keyword>